<evidence type="ECO:0000256" key="11">
    <source>
        <dbReference type="ARBA" id="ARBA00022902"/>
    </source>
</evidence>
<dbReference type="GO" id="GO:0001525">
    <property type="term" value="P:angiogenesis"/>
    <property type="evidence" value="ECO:0007669"/>
    <property type="project" value="InterPro"/>
</dbReference>
<dbReference type="Pfam" id="PF00754">
    <property type="entry name" value="F5_F8_type_C"/>
    <property type="match status" value="2"/>
</dbReference>
<feature type="disulfide bond" evidence="19">
    <location>
        <begin position="83"/>
        <end position="105"/>
    </location>
</feature>
<dbReference type="InterPro" id="IPR014648">
    <property type="entry name" value="Neuropilin"/>
</dbReference>
<evidence type="ECO:0000313" key="28">
    <source>
        <dbReference type="Proteomes" id="UP000018467"/>
    </source>
</evidence>
<protein>
    <recommendedName>
        <fullName evidence="17">Neuropilin</fullName>
    </recommendedName>
</protein>
<evidence type="ECO:0000256" key="20">
    <source>
        <dbReference type="PROSITE-ProRule" id="PRU00059"/>
    </source>
</evidence>
<sequence>MDVLLSLQHIALILCFALKASGQEGEKCGGHLDASDAGYITSPGYPLEYPPHQNCEWVITAAEPTQRIVLNFNPHFELERLNCRYDFIEIRDGNSDSADLLGKHCSNIAPPAIISSGPVLHIKFVSDYAHQGAGFSLRYEIHKTVSPQIGRYCGTKIPPEIVSSTGLLSLTFHTDMAVAKDGFSARYNMTRKEVSDTFHCSTAFGLESGKISDEQITASSSFYDGRWQPRLARLNNEDNAWTPSEDSNKEYIQVDLHFLKVLTGIATQGAISKETQKSYYVTTFKLEVSTNGEDWMIYRHGKNHKTFHANTDPSEVVLNRVPQPVLARFVRIKPQTWKNGIALRFELYGCQITDAPCSELQGMLSGLLPDSQITASSVRDLHWAPATARLVASRSGWFPAPAQPLAGEEWLQVDLATTKMVHGVITQGARSGEVGSNSDNRAFVRKYRLAHSLNGKDWNFVMDSKTSMPKIFEGNSHYDTPELRRFEEIPAQFIRIYPERWSPAGIGMRMEVLGCSLPETSTIAAETSTSTLPPAAESSTAHKLSSGSSTSTPSPAVLCDFEQGFCGWTDDPDADLNWVLHSSSRSTALGQSQDLSIGSNSLGNYLFIEANLKTQGKKARLFSPEVGPDTGPLCLKFSYQLEDEGTLRVLLRNPLQEETLLWALHGNQEPIWKEGRTIIPRSPKEFQVVIEGVFEKATTGHIWIDNIHMSSSTPLEECTQPFTAFPPDMTVKRMDPRGSRLLNSRDQIDAGLQVPEWSTAEPSSEPPVTRVPDKESSWLYTLDPILLTIIVMSSLGVLLGAVCAGLLLYCTCTYGGLTTRSSTTLENYNFELYDGIKHKVKLNQQRCCSEA</sequence>
<dbReference type="CDD" id="cd06263">
    <property type="entry name" value="MAM"/>
    <property type="match status" value="1"/>
</dbReference>
<dbReference type="Ensembl" id="ENSAMXT00000040709.1">
    <property type="protein sequence ID" value="ENSAMXP00000041301.1"/>
    <property type="gene ID" value="ENSAMXG00000041234.1"/>
</dbReference>
<keyword evidence="13 17" id="KW-0472">Membrane</keyword>
<dbReference type="Pfam" id="PF00431">
    <property type="entry name" value="CUB"/>
    <property type="match status" value="2"/>
</dbReference>
<evidence type="ECO:0000256" key="7">
    <source>
        <dbReference type="ARBA" id="ARBA00022729"/>
    </source>
</evidence>
<feature type="disulfide bond" evidence="19">
    <location>
        <begin position="357"/>
        <end position="515"/>
    </location>
</feature>
<evidence type="ECO:0000256" key="15">
    <source>
        <dbReference type="ARBA" id="ARBA00023170"/>
    </source>
</evidence>
<dbReference type="InterPro" id="IPR013320">
    <property type="entry name" value="ConA-like_dom_sf"/>
</dbReference>
<evidence type="ECO:0000256" key="19">
    <source>
        <dbReference type="PIRSR" id="PIRSR036960-2"/>
    </source>
</evidence>
<comment type="subcellular location">
    <subcellularLocation>
        <location evidence="1">Membrane</location>
        <topology evidence="1">Single-pass type I membrane protein</topology>
    </subcellularLocation>
</comment>
<proteinExistence type="inferred from homology"/>
<name>A0A3B1JHW4_ASTMX</name>
<keyword evidence="16" id="KW-0325">Glycoprotein</keyword>
<evidence type="ECO:0000256" key="14">
    <source>
        <dbReference type="ARBA" id="ARBA00023157"/>
    </source>
</evidence>
<dbReference type="GO" id="GO:0098978">
    <property type="term" value="C:glutamatergic synapse"/>
    <property type="evidence" value="ECO:0007669"/>
    <property type="project" value="TreeGrafter"/>
</dbReference>
<evidence type="ECO:0000256" key="12">
    <source>
        <dbReference type="ARBA" id="ARBA00022989"/>
    </source>
</evidence>
<dbReference type="FunFam" id="2.60.120.260:FF:000002">
    <property type="entry name" value="Coagulation factor VIII"/>
    <property type="match status" value="1"/>
</dbReference>
<dbReference type="GO" id="GO:0030424">
    <property type="term" value="C:axon"/>
    <property type="evidence" value="ECO:0007669"/>
    <property type="project" value="TreeGrafter"/>
</dbReference>
<evidence type="ECO:0000259" key="25">
    <source>
        <dbReference type="PROSITE" id="PS50022"/>
    </source>
</evidence>
<dbReference type="Pfam" id="PF00629">
    <property type="entry name" value="MAM"/>
    <property type="match status" value="1"/>
</dbReference>
<dbReference type="FunFam" id="2.60.120.290:FF:000010">
    <property type="entry name" value="Neuropilin"/>
    <property type="match status" value="1"/>
</dbReference>
<evidence type="ECO:0000259" key="24">
    <source>
        <dbReference type="PROSITE" id="PS01180"/>
    </source>
</evidence>
<organism evidence="27 28">
    <name type="scientific">Astyanax mexicanus</name>
    <name type="common">Blind cave fish</name>
    <name type="synonym">Astyanax fasciatus mexicanus</name>
    <dbReference type="NCBI Taxonomy" id="7994"/>
    <lineage>
        <taxon>Eukaryota</taxon>
        <taxon>Metazoa</taxon>
        <taxon>Chordata</taxon>
        <taxon>Craniata</taxon>
        <taxon>Vertebrata</taxon>
        <taxon>Euteleostomi</taxon>
        <taxon>Actinopterygii</taxon>
        <taxon>Neopterygii</taxon>
        <taxon>Teleostei</taxon>
        <taxon>Ostariophysi</taxon>
        <taxon>Characiformes</taxon>
        <taxon>Characoidei</taxon>
        <taxon>Acestrorhamphidae</taxon>
        <taxon>Acestrorhamphinae</taxon>
        <taxon>Astyanax</taxon>
    </lineage>
</organism>
<feature type="domain" description="CUB" evidence="24">
    <location>
        <begin position="28"/>
        <end position="142"/>
    </location>
</feature>
<dbReference type="GO" id="GO:0007411">
    <property type="term" value="P:axon guidance"/>
    <property type="evidence" value="ECO:0007669"/>
    <property type="project" value="InterPro"/>
</dbReference>
<dbReference type="PROSITE" id="PS01285">
    <property type="entry name" value="FA58C_1"/>
    <property type="match status" value="2"/>
</dbReference>
<evidence type="ECO:0000256" key="9">
    <source>
        <dbReference type="ARBA" id="ARBA00022782"/>
    </source>
</evidence>
<dbReference type="PIRSF" id="PIRSF036960">
    <property type="entry name" value="Neuropilin"/>
    <property type="match status" value="1"/>
</dbReference>
<dbReference type="InterPro" id="IPR000859">
    <property type="entry name" value="CUB_dom"/>
</dbReference>
<dbReference type="Gene3D" id="2.60.120.200">
    <property type="match status" value="1"/>
</dbReference>
<feature type="domain" description="CUB" evidence="24">
    <location>
        <begin position="140"/>
        <end position="190"/>
    </location>
</feature>
<feature type="region of interest" description="Disordered" evidence="21">
    <location>
        <begin position="526"/>
        <end position="553"/>
    </location>
</feature>
<evidence type="ECO:0000256" key="5">
    <source>
        <dbReference type="ARBA" id="ARBA00022692"/>
    </source>
</evidence>
<feature type="domain" description="F5/8 type C" evidence="25">
    <location>
        <begin position="357"/>
        <end position="515"/>
    </location>
</feature>
<dbReference type="PANTHER" id="PTHR46806">
    <property type="entry name" value="F5/8 TYPE C DOMAIN-CONTAINING PROTEIN"/>
    <property type="match status" value="1"/>
</dbReference>
<dbReference type="GO" id="GO:0017154">
    <property type="term" value="F:semaphorin receptor activity"/>
    <property type="evidence" value="ECO:0007669"/>
    <property type="project" value="InterPro"/>
</dbReference>
<dbReference type="GeneTree" id="ENSGT00940000155270"/>
<reference evidence="27" key="4">
    <citation type="submission" date="2025-09" db="UniProtKB">
        <authorList>
            <consortium name="Ensembl"/>
        </authorList>
    </citation>
    <scope>IDENTIFICATION</scope>
</reference>
<dbReference type="PROSITE" id="PS50022">
    <property type="entry name" value="FA58C_3"/>
    <property type="match status" value="2"/>
</dbReference>
<dbReference type="GO" id="GO:0005021">
    <property type="term" value="F:vascular endothelial growth factor receptor activity"/>
    <property type="evidence" value="ECO:0007669"/>
    <property type="project" value="InterPro"/>
</dbReference>
<feature type="disulfide bond" evidence="19 20">
    <location>
        <begin position="28"/>
        <end position="55"/>
    </location>
</feature>
<reference evidence="28" key="2">
    <citation type="journal article" date="2014" name="Nat. Commun.">
        <title>The cavefish genome reveals candidate genes for eye loss.</title>
        <authorList>
            <person name="McGaugh S.E."/>
            <person name="Gross J.B."/>
            <person name="Aken B."/>
            <person name="Blin M."/>
            <person name="Borowsky R."/>
            <person name="Chalopin D."/>
            <person name="Hinaux H."/>
            <person name="Jeffery W.R."/>
            <person name="Keene A."/>
            <person name="Ma L."/>
            <person name="Minx P."/>
            <person name="Murphy D."/>
            <person name="O'Quin K.E."/>
            <person name="Retaux S."/>
            <person name="Rohner N."/>
            <person name="Searle S.M."/>
            <person name="Stahl B.A."/>
            <person name="Tabin C."/>
            <person name="Volff J.N."/>
            <person name="Yoshizawa M."/>
            <person name="Warren W.C."/>
        </authorList>
    </citation>
    <scope>NUCLEOTIDE SEQUENCE [LARGE SCALE GENOMIC DNA]</scope>
    <source>
        <strain evidence="28">female</strain>
    </source>
</reference>
<evidence type="ECO:0000256" key="3">
    <source>
        <dbReference type="ARBA" id="ARBA00022473"/>
    </source>
</evidence>
<dbReference type="GO" id="GO:0046872">
    <property type="term" value="F:metal ion binding"/>
    <property type="evidence" value="ECO:0007669"/>
    <property type="project" value="UniProtKB-UniRule"/>
</dbReference>
<dbReference type="PROSITE" id="PS50060">
    <property type="entry name" value="MAM_2"/>
    <property type="match status" value="1"/>
</dbReference>
<keyword evidence="6 18" id="KW-0479">Metal-binding</keyword>
<keyword evidence="9 17" id="KW-0221">Differentiation</keyword>
<feature type="signal peptide" evidence="23">
    <location>
        <begin position="1"/>
        <end position="22"/>
    </location>
</feature>
<keyword evidence="5 22" id="KW-0812">Transmembrane</keyword>
<dbReference type="GO" id="GO:0045211">
    <property type="term" value="C:postsynaptic membrane"/>
    <property type="evidence" value="ECO:0007669"/>
    <property type="project" value="TreeGrafter"/>
</dbReference>
<comment type="caution">
    <text evidence="20">Lacks conserved residue(s) required for the propagation of feature annotation.</text>
</comment>
<evidence type="ECO:0000256" key="16">
    <source>
        <dbReference type="ARBA" id="ARBA00023180"/>
    </source>
</evidence>
<dbReference type="Gene3D" id="2.60.120.260">
    <property type="entry name" value="Galactose-binding domain-like"/>
    <property type="match status" value="2"/>
</dbReference>
<dbReference type="SUPFAM" id="SSF49854">
    <property type="entry name" value="Spermadhesin, CUB domain"/>
    <property type="match status" value="2"/>
</dbReference>
<dbReference type="InterPro" id="IPR035914">
    <property type="entry name" value="Sperma_CUB_dom_sf"/>
</dbReference>
<dbReference type="InterPro" id="IPR000421">
    <property type="entry name" value="FA58C"/>
</dbReference>
<feature type="binding site" evidence="18">
    <location>
        <position position="175"/>
    </location>
    <ligand>
        <name>Ca(2+)</name>
        <dbReference type="ChEBI" id="CHEBI:29108"/>
    </ligand>
</feature>
<keyword evidence="12 22" id="KW-1133">Transmembrane helix</keyword>
<dbReference type="CDD" id="cd00041">
    <property type="entry name" value="CUB"/>
    <property type="match status" value="1"/>
</dbReference>
<evidence type="ECO:0000256" key="23">
    <source>
        <dbReference type="SAM" id="SignalP"/>
    </source>
</evidence>
<evidence type="ECO:0000256" key="18">
    <source>
        <dbReference type="PIRSR" id="PIRSR036960-1"/>
    </source>
</evidence>
<feature type="transmembrane region" description="Helical" evidence="22">
    <location>
        <begin position="785"/>
        <end position="810"/>
    </location>
</feature>
<feature type="domain" description="F5/8 type C" evidence="25">
    <location>
        <begin position="200"/>
        <end position="350"/>
    </location>
</feature>
<dbReference type="InterPro" id="IPR000998">
    <property type="entry name" value="MAM_dom"/>
</dbReference>
<evidence type="ECO:0000256" key="8">
    <source>
        <dbReference type="ARBA" id="ARBA00022737"/>
    </source>
</evidence>
<evidence type="ECO:0000256" key="1">
    <source>
        <dbReference type="ARBA" id="ARBA00004479"/>
    </source>
</evidence>
<evidence type="ECO:0000256" key="6">
    <source>
        <dbReference type="ARBA" id="ARBA00022723"/>
    </source>
</evidence>
<comment type="similarity">
    <text evidence="2 17">Belongs to the neuropilin family.</text>
</comment>
<dbReference type="InterPro" id="IPR008979">
    <property type="entry name" value="Galactose-bd-like_sf"/>
</dbReference>
<feature type="compositionally biased region" description="Low complexity" evidence="21">
    <location>
        <begin position="538"/>
        <end position="553"/>
    </location>
</feature>
<evidence type="ECO:0000256" key="4">
    <source>
        <dbReference type="ARBA" id="ARBA00022674"/>
    </source>
</evidence>
<dbReference type="Gene3D" id="2.60.120.290">
    <property type="entry name" value="Spermadhesin, CUB domain"/>
    <property type="match status" value="2"/>
</dbReference>
<keyword evidence="14 19" id="KW-1015">Disulfide bond</keyword>
<dbReference type="Bgee" id="ENSAMXG00000041234">
    <property type="expression patterns" value="Expressed in brain and 13 other cell types or tissues"/>
</dbReference>
<keyword evidence="10 17" id="KW-0106">Calcium</keyword>
<evidence type="ECO:0000256" key="10">
    <source>
        <dbReference type="ARBA" id="ARBA00022837"/>
    </source>
</evidence>
<dbReference type="SMART" id="SM00231">
    <property type="entry name" value="FA58C"/>
    <property type="match status" value="2"/>
</dbReference>
<keyword evidence="4" id="KW-0358">Heparin-binding</keyword>
<keyword evidence="15 17" id="KW-0675">Receptor</keyword>
<dbReference type="FunFam" id="2.60.120.260:FF:000013">
    <property type="entry name" value="Neuropilin"/>
    <property type="match status" value="1"/>
</dbReference>
<accession>A0A3B1JHW4</accession>
<reference evidence="28" key="1">
    <citation type="submission" date="2013-03" db="EMBL/GenBank/DDBJ databases">
        <authorList>
            <person name="Jeffery W."/>
            <person name="Warren W."/>
            <person name="Wilson R.K."/>
        </authorList>
    </citation>
    <scope>NUCLEOTIDE SEQUENCE</scope>
    <source>
        <strain evidence="28">female</strain>
    </source>
</reference>
<evidence type="ECO:0000256" key="22">
    <source>
        <dbReference type="SAM" id="Phobius"/>
    </source>
</evidence>
<dbReference type="PROSITE" id="PS01286">
    <property type="entry name" value="FA58C_2"/>
    <property type="match status" value="2"/>
</dbReference>
<dbReference type="SMART" id="SM00042">
    <property type="entry name" value="CUB"/>
    <property type="match status" value="1"/>
</dbReference>
<keyword evidence="3 17" id="KW-0217">Developmental protein</keyword>
<keyword evidence="8" id="KW-0677">Repeat</keyword>
<feature type="chain" id="PRO_5017310770" description="Neuropilin" evidence="23">
    <location>
        <begin position="23"/>
        <end position="851"/>
    </location>
</feature>
<dbReference type="AlphaFoldDB" id="A0A3B1JHW4"/>
<dbReference type="InterPro" id="IPR050633">
    <property type="entry name" value="Neuropilin_MCO_CoagFactor"/>
</dbReference>
<dbReference type="PANTHER" id="PTHR46806:SF2">
    <property type="entry name" value="NEUROPILIN-2"/>
    <property type="match status" value="1"/>
</dbReference>
<dbReference type="PROSITE" id="PS01180">
    <property type="entry name" value="CUB"/>
    <property type="match status" value="2"/>
</dbReference>
<evidence type="ECO:0000259" key="26">
    <source>
        <dbReference type="PROSITE" id="PS50060"/>
    </source>
</evidence>
<keyword evidence="28" id="KW-1185">Reference proteome</keyword>
<evidence type="ECO:0000256" key="13">
    <source>
        <dbReference type="ARBA" id="ARBA00023136"/>
    </source>
</evidence>
<dbReference type="InterPro" id="IPR022579">
    <property type="entry name" value="Neuropilin_C"/>
</dbReference>
<dbReference type="SUPFAM" id="SSF49899">
    <property type="entry name" value="Concanavalin A-like lectins/glucanases"/>
    <property type="match status" value="1"/>
</dbReference>
<evidence type="ECO:0000256" key="17">
    <source>
        <dbReference type="PIRNR" id="PIRNR036960"/>
    </source>
</evidence>
<feature type="domain" description="MAM" evidence="26">
    <location>
        <begin position="557"/>
        <end position="720"/>
    </location>
</feature>
<keyword evidence="11 17" id="KW-0524">Neurogenesis</keyword>
<dbReference type="SMART" id="SM00137">
    <property type="entry name" value="MAM"/>
    <property type="match status" value="1"/>
</dbReference>
<keyword evidence="7 23" id="KW-0732">Signal</keyword>
<evidence type="ECO:0000313" key="27">
    <source>
        <dbReference type="Ensembl" id="ENSAMXP00000041301.1"/>
    </source>
</evidence>
<evidence type="ECO:0000256" key="2">
    <source>
        <dbReference type="ARBA" id="ARBA00006078"/>
    </source>
</evidence>
<dbReference type="SUPFAM" id="SSF49785">
    <property type="entry name" value="Galactose-binding domain-like"/>
    <property type="match status" value="2"/>
</dbReference>
<dbReference type="Proteomes" id="UP000018467">
    <property type="component" value="Unassembled WGS sequence"/>
</dbReference>
<feature type="disulfide bond" evidence="19">
    <location>
        <begin position="200"/>
        <end position="350"/>
    </location>
</feature>
<dbReference type="Pfam" id="PF11980">
    <property type="entry name" value="DUF3481"/>
    <property type="match status" value="1"/>
</dbReference>
<reference evidence="27" key="3">
    <citation type="submission" date="2025-08" db="UniProtKB">
        <authorList>
            <consortium name="Ensembl"/>
        </authorList>
    </citation>
    <scope>IDENTIFICATION</scope>
</reference>
<evidence type="ECO:0000256" key="21">
    <source>
        <dbReference type="SAM" id="MobiDB-lite"/>
    </source>
</evidence>
<dbReference type="GO" id="GO:0008201">
    <property type="term" value="F:heparin binding"/>
    <property type="evidence" value="ECO:0007669"/>
    <property type="project" value="UniProtKB-KW"/>
</dbReference>
<dbReference type="CDD" id="cd00057">
    <property type="entry name" value="FA58C"/>
    <property type="match status" value="2"/>
</dbReference>